<dbReference type="InterPro" id="IPR002782">
    <property type="entry name" value="Mut7-C_RNAse_dom"/>
</dbReference>
<evidence type="ECO:0000313" key="4">
    <source>
        <dbReference type="Proteomes" id="UP000008922"/>
    </source>
</evidence>
<dbReference type="Proteomes" id="UP000008922">
    <property type="component" value="Chromosome"/>
</dbReference>
<evidence type="ECO:0008006" key="5">
    <source>
        <dbReference type="Google" id="ProtNLM"/>
    </source>
</evidence>
<proteinExistence type="predicted"/>
<protein>
    <recommendedName>
        <fullName evidence="5">Twitching motility protein PilT</fullName>
    </recommendedName>
</protein>
<dbReference type="InParanoid" id="E8N1Y9"/>
<dbReference type="OrthoDB" id="9797655at2"/>
<organism evidence="3 4">
    <name type="scientific">Anaerolinea thermophila (strain DSM 14523 / JCM 11388 / NBRC 100420 / UNI-1)</name>
    <dbReference type="NCBI Taxonomy" id="926569"/>
    <lineage>
        <taxon>Bacteria</taxon>
        <taxon>Bacillati</taxon>
        <taxon>Chloroflexota</taxon>
        <taxon>Anaerolineae</taxon>
        <taxon>Anaerolineales</taxon>
        <taxon>Anaerolineaceae</taxon>
        <taxon>Anaerolinea</taxon>
    </lineage>
</organism>
<dbReference type="HOGENOM" id="CLU_074576_0_0_0"/>
<reference evidence="3 4" key="1">
    <citation type="submission" date="2010-12" db="EMBL/GenBank/DDBJ databases">
        <title>Whole genome sequence of Anaerolinea thermophila UNI-1.</title>
        <authorList>
            <person name="Narita-Yamada S."/>
            <person name="Kishi E."/>
            <person name="Watanabe Y."/>
            <person name="Takasaki K."/>
            <person name="Ankai A."/>
            <person name="Oguchi A."/>
            <person name="Fukui S."/>
            <person name="Takahashi M."/>
            <person name="Yashiro I."/>
            <person name="Hosoyama A."/>
            <person name="Sekiguchi Y."/>
            <person name="Hanada S."/>
            <person name="Fujita N."/>
        </authorList>
    </citation>
    <scope>NUCLEOTIDE SEQUENCE [LARGE SCALE GENOMIC DNA]</scope>
    <source>
        <strain evidence="4">DSM 14523 / JCM 11388 / NBRC 100420 / UNI-1</strain>
    </source>
</reference>
<accession>E8N1Y9</accession>
<dbReference type="RefSeq" id="WP_013561280.1">
    <property type="nucleotide sequence ID" value="NC_014960.1"/>
</dbReference>
<dbReference type="eggNOG" id="COG1656">
    <property type="taxonomic scope" value="Bacteria"/>
</dbReference>
<dbReference type="PANTHER" id="PTHR39081:SF1">
    <property type="entry name" value="MUT7-C RNASE DOMAIN-CONTAINING PROTEIN"/>
    <property type="match status" value="1"/>
</dbReference>
<sequence>MPGAWFAFHPDLWMLLPHARRREVFWLDFQGHQSLKHLIESLGVPHTEVGEVRRNGQPVGLSRTPAEGDRIEVFPAEPQSLPIPPRFVLDNHLGRLAAYLRMLGYDSLYRNDFADEELAQIAVQQERILLTRDRRLLMRKGIQYGHWVRSQNPREQVAEVVRRFCLNHRQGAFQRCLRCNTPLEAVSKESVLEQLEPLTRLYYDEFHRCPSCGQVYWKGSHYERMLDLIENLPGV</sequence>
<gene>
    <name evidence="3" type="ordered locus">ANT_29100</name>
</gene>
<evidence type="ECO:0000313" key="3">
    <source>
        <dbReference type="EMBL" id="BAJ64936.1"/>
    </source>
</evidence>
<evidence type="ECO:0000259" key="1">
    <source>
        <dbReference type="Pfam" id="PF01927"/>
    </source>
</evidence>
<name>E8N1Y9_ANATU</name>
<feature type="domain" description="Mut7-C RNAse" evidence="1">
    <location>
        <begin position="85"/>
        <end position="227"/>
    </location>
</feature>
<dbReference type="AlphaFoldDB" id="E8N1Y9"/>
<dbReference type="Pfam" id="PF01927">
    <property type="entry name" value="Mut7-C"/>
    <property type="match status" value="1"/>
</dbReference>
<dbReference type="PANTHER" id="PTHR39081">
    <property type="entry name" value="MUT7-C DOMAIN-CONTAINING PROTEIN"/>
    <property type="match status" value="1"/>
</dbReference>
<dbReference type="InterPro" id="IPR027798">
    <property type="entry name" value="Ub_Mut7C"/>
</dbReference>
<keyword evidence="4" id="KW-1185">Reference proteome</keyword>
<dbReference type="EMBL" id="AP012029">
    <property type="protein sequence ID" value="BAJ64936.1"/>
    <property type="molecule type" value="Genomic_DNA"/>
</dbReference>
<dbReference type="Pfam" id="PF14451">
    <property type="entry name" value="Ub-Mut7C"/>
    <property type="match status" value="1"/>
</dbReference>
<feature type="domain" description="Ubiquitin Mut7-C" evidence="2">
    <location>
        <begin position="1"/>
        <end position="77"/>
    </location>
</feature>
<evidence type="ECO:0000259" key="2">
    <source>
        <dbReference type="Pfam" id="PF14451"/>
    </source>
</evidence>
<dbReference type="STRING" id="926569.ANT_29100"/>
<dbReference type="KEGG" id="atm:ANT_29100"/>